<dbReference type="PANTHER" id="PTHR45902:SF4">
    <property type="entry name" value="G-PROTEIN COUPLED RECEPTORS FAMILY 2 PROFILE 2 DOMAIN-CONTAINING PROTEIN"/>
    <property type="match status" value="1"/>
</dbReference>
<name>A0A1S3K2C5_LINAN</name>
<evidence type="ECO:0000256" key="3">
    <source>
        <dbReference type="ARBA" id="ARBA00022989"/>
    </source>
</evidence>
<dbReference type="GO" id="GO:0004930">
    <property type="term" value="F:G protein-coupled receptor activity"/>
    <property type="evidence" value="ECO:0007669"/>
    <property type="project" value="InterPro"/>
</dbReference>
<dbReference type="STRING" id="7574.A0A1S3K2C5"/>
<feature type="transmembrane region" description="Helical" evidence="5">
    <location>
        <begin position="201"/>
        <end position="222"/>
    </location>
</feature>
<evidence type="ECO:0000256" key="4">
    <source>
        <dbReference type="ARBA" id="ARBA00023136"/>
    </source>
</evidence>
<proteinExistence type="predicted"/>
<dbReference type="InterPro" id="IPR017981">
    <property type="entry name" value="GPCR_2-like_7TM"/>
</dbReference>
<dbReference type="FunCoup" id="A0A1S3K2C5">
    <property type="interactions" value="151"/>
</dbReference>
<feature type="transmembrane region" description="Helical" evidence="5">
    <location>
        <begin position="163"/>
        <end position="189"/>
    </location>
</feature>
<feature type="transmembrane region" description="Helical" evidence="5">
    <location>
        <begin position="366"/>
        <end position="388"/>
    </location>
</feature>
<keyword evidence="3 5" id="KW-1133">Transmembrane helix</keyword>
<feature type="transmembrane region" description="Helical" evidence="5">
    <location>
        <begin position="319"/>
        <end position="345"/>
    </location>
</feature>
<dbReference type="OrthoDB" id="6134459at2759"/>
<feature type="transmembrane region" description="Helical" evidence="5">
    <location>
        <begin position="394"/>
        <end position="415"/>
    </location>
</feature>
<dbReference type="Proteomes" id="UP000085678">
    <property type="component" value="Unplaced"/>
</dbReference>
<dbReference type="PANTHER" id="PTHR45902">
    <property type="entry name" value="LATROPHILIN RECEPTOR-LIKE PROTEIN A"/>
    <property type="match status" value="1"/>
</dbReference>
<feature type="transmembrane region" description="Helical" evidence="5">
    <location>
        <begin position="242"/>
        <end position="261"/>
    </location>
</feature>
<dbReference type="InterPro" id="IPR000832">
    <property type="entry name" value="GPCR_2_secretin-like"/>
</dbReference>
<dbReference type="CDD" id="cd15039">
    <property type="entry name" value="7tmB3_Methuselah-like"/>
    <property type="match status" value="1"/>
</dbReference>
<feature type="domain" description="G-protein coupled receptors family 2 profile 2" evidence="6">
    <location>
        <begin position="165"/>
        <end position="417"/>
    </location>
</feature>
<keyword evidence="8" id="KW-0675">Receptor</keyword>
<feature type="transmembrane region" description="Helical" evidence="5">
    <location>
        <begin position="273"/>
        <end position="294"/>
    </location>
</feature>
<comment type="subcellular location">
    <subcellularLocation>
        <location evidence="1">Membrane</location>
        <topology evidence="1">Multi-pass membrane protein</topology>
    </subcellularLocation>
</comment>
<organism evidence="7 8">
    <name type="scientific">Lingula anatina</name>
    <name type="common">Brachiopod</name>
    <name type="synonym">Lingula unguis</name>
    <dbReference type="NCBI Taxonomy" id="7574"/>
    <lineage>
        <taxon>Eukaryota</taxon>
        <taxon>Metazoa</taxon>
        <taxon>Spiralia</taxon>
        <taxon>Lophotrochozoa</taxon>
        <taxon>Brachiopoda</taxon>
        <taxon>Linguliformea</taxon>
        <taxon>Lingulata</taxon>
        <taxon>Lingulida</taxon>
        <taxon>Linguloidea</taxon>
        <taxon>Lingulidae</taxon>
        <taxon>Lingula</taxon>
    </lineage>
</organism>
<gene>
    <name evidence="8" type="primary">LOC106178075</name>
</gene>
<reference evidence="8" key="1">
    <citation type="submission" date="2025-08" db="UniProtKB">
        <authorList>
            <consortium name="RefSeq"/>
        </authorList>
    </citation>
    <scope>IDENTIFICATION</scope>
    <source>
        <tissue evidence="8">Gonads</tissue>
    </source>
</reference>
<dbReference type="RefSeq" id="XP_013416549.1">
    <property type="nucleotide sequence ID" value="XM_013561095.2"/>
</dbReference>
<keyword evidence="7" id="KW-1185">Reference proteome</keyword>
<dbReference type="InterPro" id="IPR053231">
    <property type="entry name" value="GPCR_LN-TM7"/>
</dbReference>
<dbReference type="Gene3D" id="1.20.1070.10">
    <property type="entry name" value="Rhodopsin 7-helix transmembrane proteins"/>
    <property type="match status" value="1"/>
</dbReference>
<dbReference type="Pfam" id="PF00002">
    <property type="entry name" value="7tm_2"/>
    <property type="match status" value="1"/>
</dbReference>
<evidence type="ECO:0000256" key="5">
    <source>
        <dbReference type="SAM" id="Phobius"/>
    </source>
</evidence>
<dbReference type="KEGG" id="lak:106178075"/>
<evidence type="ECO:0000256" key="2">
    <source>
        <dbReference type="ARBA" id="ARBA00022692"/>
    </source>
</evidence>
<sequence length="468" mass="52195">MTDVAFGVGEGGLPYSVLFDPNALSFRASGRDIATKNFKKCLQGQVFDVVSERCRQLLCSTNEKLVGNICVSVDSEEPTHLNDDNGAASDTTQNVTRSTCPKLNYTVYVHFQNDTLYVNATDRLYLPESFEFLDDGTVLVCTNLSQNISYDENFEPFSFSFDAAQVICSTVGLVISTVCLGLLLIIYSLLSTLRNLPGKILMCLVASLFVAQTLFLLSPLWGKFDTACITFAVLMHFSYLATFFWTNVMSFDICFTFSNASRISNSSKHAKKFVFYSIYGWGSALFVTLSGVVVDRSGVPSEFKPRYGDNGVCWITQKYGLLIFFICPVSLLLCLDLICFVLAVVGIRRASKAASFAKKTSEKRRLILYIKLSAVMGLTWITAYFSMATKISELWFLFIFLNTWLGVFIFLAFICNKKVYNLLKNLFGIKRREVTTSKSNTLSTTVSSPISSVTRPNTKEIADRCTSI</sequence>
<dbReference type="InParanoid" id="A0A1S3K2C5"/>
<accession>A0A1S3K2C5</accession>
<evidence type="ECO:0000256" key="1">
    <source>
        <dbReference type="ARBA" id="ARBA00004141"/>
    </source>
</evidence>
<keyword evidence="2 5" id="KW-0812">Transmembrane</keyword>
<evidence type="ECO:0000313" key="8">
    <source>
        <dbReference type="RefSeq" id="XP_013416549.1"/>
    </source>
</evidence>
<dbReference type="AlphaFoldDB" id="A0A1S3K2C5"/>
<keyword evidence="4 5" id="KW-0472">Membrane</keyword>
<dbReference type="SUPFAM" id="SSF81321">
    <property type="entry name" value="Family A G protein-coupled receptor-like"/>
    <property type="match status" value="1"/>
</dbReference>
<dbReference type="GO" id="GO:0016020">
    <property type="term" value="C:membrane"/>
    <property type="evidence" value="ECO:0007669"/>
    <property type="project" value="UniProtKB-SubCell"/>
</dbReference>
<dbReference type="PROSITE" id="PS50261">
    <property type="entry name" value="G_PROTEIN_RECEP_F2_4"/>
    <property type="match status" value="1"/>
</dbReference>
<protein>
    <submittedName>
        <fullName evidence="8">G-protein coupled receptor Mth</fullName>
    </submittedName>
</protein>
<evidence type="ECO:0000259" key="6">
    <source>
        <dbReference type="PROSITE" id="PS50261"/>
    </source>
</evidence>
<dbReference type="GeneID" id="106178075"/>
<dbReference type="GO" id="GO:0007166">
    <property type="term" value="P:cell surface receptor signaling pathway"/>
    <property type="evidence" value="ECO:0007669"/>
    <property type="project" value="InterPro"/>
</dbReference>
<evidence type="ECO:0000313" key="7">
    <source>
        <dbReference type="Proteomes" id="UP000085678"/>
    </source>
</evidence>